<evidence type="ECO:0000259" key="8">
    <source>
        <dbReference type="PROSITE" id="PS50214"/>
    </source>
</evidence>
<dbReference type="SUPFAM" id="SSF57552">
    <property type="entry name" value="Blood coagulation inhibitor (disintegrin)"/>
    <property type="match status" value="1"/>
</dbReference>
<dbReference type="PANTHER" id="PTHR45702">
    <property type="entry name" value="ADAM10/ADAM17 METALLOPEPTIDASE FAMILY MEMBER"/>
    <property type="match status" value="1"/>
</dbReference>
<evidence type="ECO:0000313" key="11">
    <source>
        <dbReference type="Proteomes" id="UP000282613"/>
    </source>
</evidence>
<comment type="caution">
    <text evidence="5">Lacks conserved residue(s) required for the propagation of feature annotation.</text>
</comment>
<accession>A0A0R3VTZ9</accession>
<proteinExistence type="predicted"/>
<keyword evidence="4" id="KW-1015">Disulfide bond</keyword>
<keyword evidence="3" id="KW-0165">Cleavage on pair of basic residues</keyword>
<dbReference type="GO" id="GO:0004222">
    <property type="term" value="F:metalloendopeptidase activity"/>
    <property type="evidence" value="ECO:0007669"/>
    <property type="project" value="InterPro"/>
</dbReference>
<name>A0A0R3VTZ9_TAEAS</name>
<dbReference type="STRING" id="60517.A0A0R3VTZ9"/>
<dbReference type="OrthoDB" id="2149267at2759"/>
<reference evidence="10 11" key="2">
    <citation type="submission" date="2018-11" db="EMBL/GenBank/DDBJ databases">
        <authorList>
            <consortium name="Pathogen Informatics"/>
        </authorList>
    </citation>
    <scope>NUCLEOTIDE SEQUENCE [LARGE SCALE GENOMIC DNA]</scope>
</reference>
<protein>
    <recommendedName>
        <fullName evidence="2">ADAM10 endopeptidase</fullName>
        <ecNumber evidence="2">3.4.24.81</ecNumber>
    </recommendedName>
</protein>
<dbReference type="Pfam" id="PF00200">
    <property type="entry name" value="Disintegrin"/>
    <property type="match status" value="1"/>
</dbReference>
<feature type="region of interest" description="Disordered" evidence="6">
    <location>
        <begin position="170"/>
        <end position="194"/>
    </location>
</feature>
<feature type="compositionally biased region" description="Low complexity" evidence="6">
    <location>
        <begin position="174"/>
        <end position="185"/>
    </location>
</feature>
<dbReference type="InterPro" id="IPR051489">
    <property type="entry name" value="ADAM_Metalloproteinase"/>
</dbReference>
<sequence length="744" mass="82219">MIVCGAPCLLPLILITSPLLAEQAFAPQIGQYEELSYPALQPPPRRSKRSMDRPSSSFFFHAFGQNFSLVIYRDEGVLSPTAIVVAGGQIRPLSSDNNFAYPVRGFLKSHPKSLVYGSVVNGVFRGTIDVIDDALVRRKRSPDIDGGDDALEPAFCGHSNPEIVRRLKELSQPASGAEGSSSLSGMRPPTRSYDAGPNSRVCNLYLQSDTFLWDHVIKLPHIRFNRDLAVKEITSIFTQHVQGAQAIYQYTNFKDSSVSEVVVSLRPFDGFDLLILNPFCSENVDVTNFLNLNSYINHDDFCLAYVFTYRDFTGGTLGLAWVAELGGSGGVCEKHRLMREGSHTVKKSLNTGVVTLLNYGTRVSMKISQLTFAHEMGHNLGAKHDDDFKEETPACLPSVDDPKGNYIMFASATGGDKENNNKFSVCSVNSIARLLHQVLKVSTWNSSELSLMFYGESNCFFTSNGSFCGNRLTEEGEQCDCGFTREDCDDVCCYPKDSKEPCKLKKFANVRCSPTAGECCTSGCQYRDSKHLCRSAGECHKASYCSGNSAQCPPPVNIPDGTPCMNHTRICKLGECLGSVCERIPGWQECSLSRGEDITPEMMCYVACRNIHNDTPCISTIQLETNLRKAYPLRLQPGTPCDNYRGYCDVFFVCRSVEVEGPLARLHKLLFSPQMLSKVKTWITVSALLPSPIIRMHYGLLPSNRNARIASHPSIALLLISCHLLRPPCCHAGDLVIVQSKSYF</sequence>
<evidence type="ECO:0000256" key="1">
    <source>
        <dbReference type="ARBA" id="ARBA00001809"/>
    </source>
</evidence>
<comment type="catalytic activity">
    <reaction evidence="1">
        <text>Endopeptidase of broad specificity.</text>
        <dbReference type="EC" id="3.4.24.81"/>
    </reaction>
</comment>
<dbReference type="Pfam" id="PF21299">
    <property type="entry name" value="ADAM10_Cys-rich"/>
    <property type="match status" value="1"/>
</dbReference>
<dbReference type="EMBL" id="UYRS01000116">
    <property type="protein sequence ID" value="VDK21737.1"/>
    <property type="molecule type" value="Genomic_DNA"/>
</dbReference>
<dbReference type="GO" id="GO:0005886">
    <property type="term" value="C:plasma membrane"/>
    <property type="evidence" value="ECO:0007669"/>
    <property type="project" value="TreeGrafter"/>
</dbReference>
<evidence type="ECO:0000259" key="9">
    <source>
        <dbReference type="PROSITE" id="PS50215"/>
    </source>
</evidence>
<dbReference type="Gene3D" id="4.10.70.10">
    <property type="entry name" value="Disintegrin domain"/>
    <property type="match status" value="1"/>
</dbReference>
<dbReference type="PROSITE" id="PS50215">
    <property type="entry name" value="ADAM_MEPRO"/>
    <property type="match status" value="1"/>
</dbReference>
<dbReference type="Pfam" id="PF13574">
    <property type="entry name" value="Reprolysin_2"/>
    <property type="match status" value="1"/>
</dbReference>
<feature type="binding site" evidence="5">
    <location>
        <position position="384"/>
    </location>
    <ligand>
        <name>Zn(2+)</name>
        <dbReference type="ChEBI" id="CHEBI:29105"/>
        <note>catalytic</note>
    </ligand>
</feature>
<dbReference type="PROSITE" id="PS50214">
    <property type="entry name" value="DISINTEGRIN_2"/>
    <property type="match status" value="1"/>
</dbReference>
<dbReference type="GO" id="GO:0007219">
    <property type="term" value="P:Notch signaling pathway"/>
    <property type="evidence" value="ECO:0007669"/>
    <property type="project" value="TreeGrafter"/>
</dbReference>
<feature type="signal peptide" evidence="7">
    <location>
        <begin position="1"/>
        <end position="21"/>
    </location>
</feature>
<dbReference type="Gene3D" id="3.40.390.10">
    <property type="entry name" value="Collagenase (Catalytic Domain)"/>
    <property type="match status" value="1"/>
</dbReference>
<dbReference type="GO" id="GO:0046872">
    <property type="term" value="F:metal ion binding"/>
    <property type="evidence" value="ECO:0007669"/>
    <property type="project" value="UniProtKB-KW"/>
</dbReference>
<dbReference type="Proteomes" id="UP000282613">
    <property type="component" value="Unassembled WGS sequence"/>
</dbReference>
<feature type="active site" evidence="5">
    <location>
        <position position="375"/>
    </location>
</feature>
<dbReference type="PANTHER" id="PTHR45702:SF2">
    <property type="entry name" value="KUZBANIAN, ISOFORM A"/>
    <property type="match status" value="1"/>
</dbReference>
<dbReference type="InterPro" id="IPR036436">
    <property type="entry name" value="Disintegrin_dom_sf"/>
</dbReference>
<evidence type="ECO:0000256" key="5">
    <source>
        <dbReference type="PROSITE-ProRule" id="PRU00276"/>
    </source>
</evidence>
<dbReference type="InterPro" id="IPR024079">
    <property type="entry name" value="MetalloPept_cat_dom_sf"/>
</dbReference>
<dbReference type="SMART" id="SM00050">
    <property type="entry name" value="DISIN"/>
    <property type="match status" value="1"/>
</dbReference>
<evidence type="ECO:0000256" key="2">
    <source>
        <dbReference type="ARBA" id="ARBA00012332"/>
    </source>
</evidence>
<keyword evidence="5" id="KW-0862">Zinc</keyword>
<dbReference type="GO" id="GO:0006509">
    <property type="term" value="P:membrane protein ectodomain proteolysis"/>
    <property type="evidence" value="ECO:0007669"/>
    <property type="project" value="TreeGrafter"/>
</dbReference>
<dbReference type="InterPro" id="IPR001762">
    <property type="entry name" value="Disintegrin_dom"/>
</dbReference>
<dbReference type="FunFam" id="4.10.70.10:FF:000003">
    <property type="entry name" value="Disintegrin and metalloproteinase domain-containing protein 17"/>
    <property type="match status" value="1"/>
</dbReference>
<evidence type="ECO:0000313" key="10">
    <source>
        <dbReference type="EMBL" id="VDK21737.1"/>
    </source>
</evidence>
<evidence type="ECO:0000313" key="12">
    <source>
        <dbReference type="WBParaSite" id="TASK_0000075401-mRNA-1"/>
    </source>
</evidence>
<reference evidence="12" key="1">
    <citation type="submission" date="2016-04" db="UniProtKB">
        <authorList>
            <consortium name="WormBaseParasite"/>
        </authorList>
    </citation>
    <scope>IDENTIFICATION</scope>
</reference>
<keyword evidence="7" id="KW-0732">Signal</keyword>
<keyword evidence="5" id="KW-0479">Metal-binding</keyword>
<dbReference type="AlphaFoldDB" id="A0A0R3VTZ9"/>
<feature type="chain" id="PRO_5043132431" description="ADAM10 endopeptidase" evidence="7">
    <location>
        <begin position="22"/>
        <end position="744"/>
    </location>
</feature>
<dbReference type="SUPFAM" id="SSF55486">
    <property type="entry name" value="Metalloproteases ('zincins'), catalytic domain"/>
    <property type="match status" value="1"/>
</dbReference>
<dbReference type="EC" id="3.4.24.81" evidence="2"/>
<feature type="binding site" evidence="5">
    <location>
        <position position="374"/>
    </location>
    <ligand>
        <name>Zn(2+)</name>
        <dbReference type="ChEBI" id="CHEBI:29105"/>
        <note>catalytic</note>
    </ligand>
</feature>
<dbReference type="InterPro" id="IPR001590">
    <property type="entry name" value="Peptidase_M12B"/>
</dbReference>
<gene>
    <name evidence="10" type="ORF">TASK_LOCUS755</name>
</gene>
<evidence type="ECO:0000256" key="3">
    <source>
        <dbReference type="ARBA" id="ARBA00022685"/>
    </source>
</evidence>
<organism evidence="12">
    <name type="scientific">Taenia asiatica</name>
    <name type="common">Asian tapeworm</name>
    <dbReference type="NCBI Taxonomy" id="60517"/>
    <lineage>
        <taxon>Eukaryota</taxon>
        <taxon>Metazoa</taxon>
        <taxon>Spiralia</taxon>
        <taxon>Lophotrochozoa</taxon>
        <taxon>Platyhelminthes</taxon>
        <taxon>Cestoda</taxon>
        <taxon>Eucestoda</taxon>
        <taxon>Cyclophyllidea</taxon>
        <taxon>Taeniidae</taxon>
        <taxon>Taenia</taxon>
    </lineage>
</organism>
<keyword evidence="11" id="KW-1185">Reference proteome</keyword>
<evidence type="ECO:0000256" key="7">
    <source>
        <dbReference type="SAM" id="SignalP"/>
    </source>
</evidence>
<feature type="domain" description="Disintegrin" evidence="8">
    <location>
        <begin position="465"/>
        <end position="560"/>
    </location>
</feature>
<feature type="binding site" evidence="5">
    <location>
        <position position="378"/>
    </location>
    <ligand>
        <name>Zn(2+)</name>
        <dbReference type="ChEBI" id="CHEBI:29105"/>
        <note>catalytic</note>
    </ligand>
</feature>
<feature type="domain" description="Peptidase M12B" evidence="9">
    <location>
        <begin position="200"/>
        <end position="437"/>
    </location>
</feature>
<dbReference type="WBParaSite" id="TASK_0000075401-mRNA-1">
    <property type="protein sequence ID" value="TASK_0000075401-mRNA-1"/>
    <property type="gene ID" value="TASK_0000075401"/>
</dbReference>
<evidence type="ECO:0000256" key="4">
    <source>
        <dbReference type="ARBA" id="ARBA00023157"/>
    </source>
</evidence>
<evidence type="ECO:0000256" key="6">
    <source>
        <dbReference type="SAM" id="MobiDB-lite"/>
    </source>
</evidence>
<dbReference type="InterPro" id="IPR049038">
    <property type="entry name" value="ADAM10_Cys-rich"/>
</dbReference>